<dbReference type="PANTHER" id="PTHR34188:SF5">
    <property type="entry name" value="OS05G0131900 PROTEIN"/>
    <property type="match status" value="1"/>
</dbReference>
<evidence type="ECO:0000256" key="1">
    <source>
        <dbReference type="SAM" id="Phobius"/>
    </source>
</evidence>
<evidence type="ECO:0000313" key="3">
    <source>
        <dbReference type="Proteomes" id="UP000653305"/>
    </source>
</evidence>
<protein>
    <submittedName>
        <fullName evidence="2">Uncharacterized protein</fullName>
    </submittedName>
</protein>
<dbReference type="PANTHER" id="PTHR34188">
    <property type="entry name" value="OS01G0299500 PROTEIN"/>
    <property type="match status" value="1"/>
</dbReference>
<keyword evidence="1" id="KW-1133">Transmembrane helix</keyword>
<accession>A0A830CCK8</accession>
<sequence>MAAKKPFSKPPRPPKGLSLDASDQKLIKEISELAMIKRARIERMKALKKIKAAKASSTSSSGNLIAMAFTVIFCVAIIFQGTFTFRRR</sequence>
<name>A0A830CCK8_9LAMI</name>
<feature type="transmembrane region" description="Helical" evidence="1">
    <location>
        <begin position="64"/>
        <end position="85"/>
    </location>
</feature>
<comment type="caution">
    <text evidence="2">The sequence shown here is derived from an EMBL/GenBank/DDBJ whole genome shotgun (WGS) entry which is preliminary data.</text>
</comment>
<dbReference type="EMBL" id="BMAC01000529">
    <property type="protein sequence ID" value="GFP98497.1"/>
    <property type="molecule type" value="Genomic_DNA"/>
</dbReference>
<evidence type="ECO:0000313" key="2">
    <source>
        <dbReference type="EMBL" id="GFP98497.1"/>
    </source>
</evidence>
<keyword evidence="1" id="KW-0812">Transmembrane</keyword>
<gene>
    <name evidence="2" type="ORF">PHJA_001993600</name>
</gene>
<dbReference type="AlphaFoldDB" id="A0A830CCK8"/>
<keyword evidence="3" id="KW-1185">Reference proteome</keyword>
<proteinExistence type="predicted"/>
<reference evidence="2" key="1">
    <citation type="submission" date="2020-07" db="EMBL/GenBank/DDBJ databases">
        <title>Ethylene signaling mediates host invasion by parasitic plants.</title>
        <authorList>
            <person name="Yoshida S."/>
        </authorList>
    </citation>
    <scope>NUCLEOTIDE SEQUENCE</scope>
    <source>
        <strain evidence="2">Okayama</strain>
    </source>
</reference>
<keyword evidence="1" id="KW-0472">Membrane</keyword>
<dbReference type="Proteomes" id="UP000653305">
    <property type="component" value="Unassembled WGS sequence"/>
</dbReference>
<organism evidence="2 3">
    <name type="scientific">Phtheirospermum japonicum</name>
    <dbReference type="NCBI Taxonomy" id="374723"/>
    <lineage>
        <taxon>Eukaryota</taxon>
        <taxon>Viridiplantae</taxon>
        <taxon>Streptophyta</taxon>
        <taxon>Embryophyta</taxon>
        <taxon>Tracheophyta</taxon>
        <taxon>Spermatophyta</taxon>
        <taxon>Magnoliopsida</taxon>
        <taxon>eudicotyledons</taxon>
        <taxon>Gunneridae</taxon>
        <taxon>Pentapetalae</taxon>
        <taxon>asterids</taxon>
        <taxon>lamiids</taxon>
        <taxon>Lamiales</taxon>
        <taxon>Orobanchaceae</taxon>
        <taxon>Orobanchaceae incertae sedis</taxon>
        <taxon>Phtheirospermum</taxon>
    </lineage>
</organism>